<dbReference type="EMBL" id="LNZH02000194">
    <property type="protein sequence ID" value="OCB87242.1"/>
    <property type="molecule type" value="Genomic_DNA"/>
</dbReference>
<keyword evidence="2" id="KW-1185">Reference proteome</keyword>
<dbReference type="OrthoDB" id="3260027at2759"/>
<dbReference type="SUPFAM" id="SSF56112">
    <property type="entry name" value="Protein kinase-like (PK-like)"/>
    <property type="match status" value="1"/>
</dbReference>
<name>A0A9Q5N389_SANBA</name>
<comment type="caution">
    <text evidence="1">The sequence shown here is derived from an EMBL/GenBank/DDBJ whole genome shotgun (WGS) entry which is preliminary data.</text>
</comment>
<accession>A0A9Q5N389</accession>
<dbReference type="Gene3D" id="1.10.510.10">
    <property type="entry name" value="Transferase(Phosphotransferase) domain 1"/>
    <property type="match status" value="1"/>
</dbReference>
<evidence type="ECO:0008006" key="3">
    <source>
        <dbReference type="Google" id="ProtNLM"/>
    </source>
</evidence>
<protein>
    <recommendedName>
        <fullName evidence="3">Protein kinase domain-containing protein</fullName>
    </recommendedName>
</protein>
<evidence type="ECO:0000313" key="2">
    <source>
        <dbReference type="Proteomes" id="UP000757232"/>
    </source>
</evidence>
<sequence length="400" mass="44769">MAGIAIQYDNYPGKFSVPSKTDPHAGYLPKGPPIPIPTDPNVLRFTANGKLIRNGAVINNSDVQVFRFHSTGDKHLEMYDDADKLVARYEHGKVDYRGGGEIKGKKFVRVGAPGKTGVAVTYEGMEYEIIQELFYAIVRTIPECERVAVVYNYTGKLSIEMIDSGIGNTELQTQLVFVTALMESKIMKKDSLGKKIAPEAISPFKITQMPRSKANHCFEGENAGELLDLIATKRAERQSKPRDVRNRIIVRAPLTPRMVRMNEVREFEGEDGEIVKDETRPGRDVTMSLSNVFAHLKEAAAALKQMHSVIGQVHTDVCPDNLLLHFGKDNEIVYLLNDFDSAYYGRLNPTHYGKKAAAKEDPESFKCIFDAYTYEDMVEHLKNSPMINQDTTKKTVSTEA</sequence>
<organism evidence="1 2">
    <name type="scientific">Sanghuangporus baumii</name>
    <name type="common">Phellinus baumii</name>
    <dbReference type="NCBI Taxonomy" id="108892"/>
    <lineage>
        <taxon>Eukaryota</taxon>
        <taxon>Fungi</taxon>
        <taxon>Dikarya</taxon>
        <taxon>Basidiomycota</taxon>
        <taxon>Agaricomycotina</taxon>
        <taxon>Agaricomycetes</taxon>
        <taxon>Hymenochaetales</taxon>
        <taxon>Hymenochaetaceae</taxon>
        <taxon>Sanghuangporus</taxon>
    </lineage>
</organism>
<reference evidence="1" key="1">
    <citation type="submission" date="2016-06" db="EMBL/GenBank/DDBJ databases">
        <title>Draft Genome sequence of the fungus Inonotus baumii.</title>
        <authorList>
            <person name="Zhu H."/>
            <person name="Lin W."/>
        </authorList>
    </citation>
    <scope>NUCLEOTIDE SEQUENCE</scope>
    <source>
        <strain evidence="1">821</strain>
    </source>
</reference>
<proteinExistence type="predicted"/>
<evidence type="ECO:0000313" key="1">
    <source>
        <dbReference type="EMBL" id="OCB87242.1"/>
    </source>
</evidence>
<dbReference type="Proteomes" id="UP000757232">
    <property type="component" value="Unassembled WGS sequence"/>
</dbReference>
<gene>
    <name evidence="1" type="ORF">A7U60_g5759</name>
</gene>
<dbReference type="InterPro" id="IPR011009">
    <property type="entry name" value="Kinase-like_dom_sf"/>
</dbReference>
<dbReference type="AlphaFoldDB" id="A0A9Q5N389"/>